<accession>A0A927C7Z7</accession>
<dbReference type="InterPro" id="IPR037923">
    <property type="entry name" value="HTH-like"/>
</dbReference>
<dbReference type="PROSITE" id="PS00041">
    <property type="entry name" value="HTH_ARAC_FAMILY_1"/>
    <property type="match status" value="1"/>
</dbReference>
<dbReference type="AlphaFoldDB" id="A0A927C7Z7"/>
<dbReference type="PROSITE" id="PS01124">
    <property type="entry name" value="HTH_ARAC_FAMILY_2"/>
    <property type="match status" value="1"/>
</dbReference>
<name>A0A927C7Z7_9BACL</name>
<dbReference type="PANTHER" id="PTHR43280:SF2">
    <property type="entry name" value="HTH-TYPE TRANSCRIPTIONAL REGULATOR EXSA"/>
    <property type="match status" value="1"/>
</dbReference>
<keyword evidence="6" id="KW-1185">Reference proteome</keyword>
<dbReference type="InterPro" id="IPR018060">
    <property type="entry name" value="HTH_AraC"/>
</dbReference>
<dbReference type="InterPro" id="IPR020449">
    <property type="entry name" value="Tscrpt_reg_AraC-type_HTH"/>
</dbReference>
<dbReference type="InterPro" id="IPR018062">
    <property type="entry name" value="HTH_AraC-typ_CS"/>
</dbReference>
<dbReference type="SUPFAM" id="SSF51215">
    <property type="entry name" value="Regulatory protein AraC"/>
    <property type="match status" value="1"/>
</dbReference>
<dbReference type="EMBL" id="JACXJA010000015">
    <property type="protein sequence ID" value="MBD2862860.1"/>
    <property type="molecule type" value="Genomic_DNA"/>
</dbReference>
<dbReference type="RefSeq" id="WP_190928134.1">
    <property type="nucleotide sequence ID" value="NZ_JACXJA010000015.1"/>
</dbReference>
<keyword evidence="2" id="KW-0238">DNA-binding</keyword>
<dbReference type="GO" id="GO:0003700">
    <property type="term" value="F:DNA-binding transcription factor activity"/>
    <property type="evidence" value="ECO:0007669"/>
    <property type="project" value="InterPro"/>
</dbReference>
<dbReference type="Pfam" id="PF12833">
    <property type="entry name" value="HTH_18"/>
    <property type="match status" value="1"/>
</dbReference>
<dbReference type="PRINTS" id="PR00032">
    <property type="entry name" value="HTHARAC"/>
</dbReference>
<evidence type="ECO:0000256" key="3">
    <source>
        <dbReference type="ARBA" id="ARBA00023163"/>
    </source>
</evidence>
<gene>
    <name evidence="5" type="ORF">IDH45_12785</name>
</gene>
<dbReference type="SMART" id="SM00342">
    <property type="entry name" value="HTH_ARAC"/>
    <property type="match status" value="1"/>
</dbReference>
<reference evidence="5" key="1">
    <citation type="submission" date="2020-09" db="EMBL/GenBank/DDBJ databases">
        <title>A novel bacterium of genus Paenibacillus, isolated from South China Sea.</title>
        <authorList>
            <person name="Huang H."/>
            <person name="Mo K."/>
            <person name="Hu Y."/>
        </authorList>
    </citation>
    <scope>NUCLEOTIDE SEQUENCE</scope>
    <source>
        <strain evidence="5">IB182363</strain>
    </source>
</reference>
<organism evidence="5 6">
    <name type="scientific">Paenibacillus oceani</name>
    <dbReference type="NCBI Taxonomy" id="2772510"/>
    <lineage>
        <taxon>Bacteria</taxon>
        <taxon>Bacillati</taxon>
        <taxon>Bacillota</taxon>
        <taxon>Bacilli</taxon>
        <taxon>Bacillales</taxon>
        <taxon>Paenibacillaceae</taxon>
        <taxon>Paenibacillus</taxon>
    </lineage>
</organism>
<evidence type="ECO:0000256" key="2">
    <source>
        <dbReference type="ARBA" id="ARBA00023125"/>
    </source>
</evidence>
<keyword evidence="3" id="KW-0804">Transcription</keyword>
<comment type="caution">
    <text evidence="5">The sequence shown here is derived from an EMBL/GenBank/DDBJ whole genome shotgun (WGS) entry which is preliminary data.</text>
</comment>
<dbReference type="InterPro" id="IPR014710">
    <property type="entry name" value="RmlC-like_jellyroll"/>
</dbReference>
<evidence type="ECO:0000313" key="6">
    <source>
        <dbReference type="Proteomes" id="UP000639396"/>
    </source>
</evidence>
<protein>
    <submittedName>
        <fullName evidence="5">Helix-turn-helix domain-containing protein</fullName>
    </submittedName>
</protein>
<dbReference type="Proteomes" id="UP000639396">
    <property type="component" value="Unassembled WGS sequence"/>
</dbReference>
<dbReference type="GO" id="GO:0043565">
    <property type="term" value="F:sequence-specific DNA binding"/>
    <property type="evidence" value="ECO:0007669"/>
    <property type="project" value="InterPro"/>
</dbReference>
<dbReference type="SUPFAM" id="SSF46689">
    <property type="entry name" value="Homeodomain-like"/>
    <property type="match status" value="2"/>
</dbReference>
<dbReference type="PANTHER" id="PTHR43280">
    <property type="entry name" value="ARAC-FAMILY TRANSCRIPTIONAL REGULATOR"/>
    <property type="match status" value="1"/>
</dbReference>
<evidence type="ECO:0000256" key="1">
    <source>
        <dbReference type="ARBA" id="ARBA00023015"/>
    </source>
</evidence>
<sequence>MEFPRYRIRQEIVIHKLVTCYYFELAKNYSFDGEKHDFWELFYVDKGEVWIDTDFGHYDLKQGDLIFFEPNRFHATRSNGKIAPNVFIVSFECRSPKMNFFKHNPLFRLADREKAMLGLLMNEGDRTFGPDPSNRPTKRLVRKPSAPFAGEQMFVMYLEMLLIQLIRGGTEPESRSELPPSILENQETGLVDEIIRYLENHLGQDISLEHICDEFAIGKTRLSILFKKQTGSSLIEYANRLKIEKAKAYIREDNFNFTEIAELLGYTSMHYFSKQFKQMTGSSPSEYAKILQGRMFKRI</sequence>
<dbReference type="Gene3D" id="2.60.120.10">
    <property type="entry name" value="Jelly Rolls"/>
    <property type="match status" value="1"/>
</dbReference>
<proteinExistence type="predicted"/>
<dbReference type="Pfam" id="PF02311">
    <property type="entry name" value="AraC_binding"/>
    <property type="match status" value="1"/>
</dbReference>
<dbReference type="InterPro" id="IPR003313">
    <property type="entry name" value="AraC-bd"/>
</dbReference>
<evidence type="ECO:0000313" key="5">
    <source>
        <dbReference type="EMBL" id="MBD2862860.1"/>
    </source>
</evidence>
<evidence type="ECO:0000259" key="4">
    <source>
        <dbReference type="PROSITE" id="PS01124"/>
    </source>
</evidence>
<feature type="domain" description="HTH araC/xylS-type" evidence="4">
    <location>
        <begin position="192"/>
        <end position="290"/>
    </location>
</feature>
<dbReference type="InterPro" id="IPR009057">
    <property type="entry name" value="Homeodomain-like_sf"/>
</dbReference>
<dbReference type="Gene3D" id="1.10.10.60">
    <property type="entry name" value="Homeodomain-like"/>
    <property type="match status" value="2"/>
</dbReference>
<keyword evidence="1" id="KW-0805">Transcription regulation</keyword>